<evidence type="ECO:0000313" key="3">
    <source>
        <dbReference type="EMBL" id="GMH94338.1"/>
    </source>
</evidence>
<name>A0A9W7EWH9_9STRA</name>
<reference evidence="4" key="1">
    <citation type="journal article" date="2023" name="Commun. Biol.">
        <title>Genome analysis of Parmales, the sister group of diatoms, reveals the evolutionary specialization of diatoms from phago-mixotrophs to photoautotrophs.</title>
        <authorList>
            <person name="Ban H."/>
            <person name="Sato S."/>
            <person name="Yoshikawa S."/>
            <person name="Yamada K."/>
            <person name="Nakamura Y."/>
            <person name="Ichinomiya M."/>
            <person name="Sato N."/>
            <person name="Blanc-Mathieu R."/>
            <person name="Endo H."/>
            <person name="Kuwata A."/>
            <person name="Ogata H."/>
        </authorList>
    </citation>
    <scope>NUCLEOTIDE SEQUENCE [LARGE SCALE GENOMIC DNA]</scope>
    <source>
        <strain evidence="4">NIES 3701</strain>
    </source>
</reference>
<dbReference type="EMBL" id="BRXY01000430">
    <property type="protein sequence ID" value="GMH94338.1"/>
    <property type="molecule type" value="Genomic_DNA"/>
</dbReference>
<organism evidence="3 4">
    <name type="scientific">Triparma strigata</name>
    <dbReference type="NCBI Taxonomy" id="1606541"/>
    <lineage>
        <taxon>Eukaryota</taxon>
        <taxon>Sar</taxon>
        <taxon>Stramenopiles</taxon>
        <taxon>Ochrophyta</taxon>
        <taxon>Bolidophyceae</taxon>
        <taxon>Parmales</taxon>
        <taxon>Triparmaceae</taxon>
        <taxon>Triparma</taxon>
    </lineage>
</organism>
<comment type="caution">
    <text evidence="3">The sequence shown here is derived from an EMBL/GenBank/DDBJ whole genome shotgun (WGS) entry which is preliminary data.</text>
</comment>
<sequence>MFLSASNYHSDGSDSETDLDTSVSSSPAKIKSKIEVEEEVAPDHSHSNSAESSSMDLLSEMMLLQSRLQESLSDSLTEVTIVSNLVEGGSGRLVENVGIIRREIEEGQNAFDGEMTKLEQLLERFDSYIDSPSLSSSTRSLLLSFRHTVISPSFELVHLDVSEPYVSEKLDSTIRRQHLTGSSTSYESTIESLLEASRETIEGLKAEIAATANDLSNFEIDLKSTGLDKALNHYRTLRDTFRNINERNGIIRMHQERLERELECLDAGVYDNIEGGEDDKREEGRDGDDGGGVINESVMRGEIKERIHGNPHPESIWGIILRLFLGFDYDEEGEGEGKGGVIIV</sequence>
<dbReference type="OrthoDB" id="198230at2759"/>
<accession>A0A9W7EWH9</accession>
<evidence type="ECO:0000313" key="4">
    <source>
        <dbReference type="Proteomes" id="UP001165085"/>
    </source>
</evidence>
<keyword evidence="1" id="KW-0175">Coiled coil</keyword>
<feature type="compositionally biased region" description="Polar residues" evidence="2">
    <location>
        <begin position="1"/>
        <end position="10"/>
    </location>
</feature>
<feature type="region of interest" description="Disordered" evidence="2">
    <location>
        <begin position="1"/>
        <end position="54"/>
    </location>
</feature>
<feature type="coiled-coil region" evidence="1">
    <location>
        <begin position="194"/>
        <end position="221"/>
    </location>
</feature>
<dbReference type="AlphaFoldDB" id="A0A9W7EWH9"/>
<feature type="compositionally biased region" description="Basic and acidic residues" evidence="2">
    <location>
        <begin position="278"/>
        <end position="288"/>
    </location>
</feature>
<keyword evidence="4" id="KW-1185">Reference proteome</keyword>
<gene>
    <name evidence="3" type="ORF">TrST_g2690</name>
</gene>
<evidence type="ECO:0000256" key="2">
    <source>
        <dbReference type="SAM" id="MobiDB-lite"/>
    </source>
</evidence>
<proteinExistence type="predicted"/>
<evidence type="ECO:0000256" key="1">
    <source>
        <dbReference type="SAM" id="Coils"/>
    </source>
</evidence>
<feature type="region of interest" description="Disordered" evidence="2">
    <location>
        <begin position="273"/>
        <end position="295"/>
    </location>
</feature>
<dbReference type="Proteomes" id="UP001165085">
    <property type="component" value="Unassembled WGS sequence"/>
</dbReference>
<protein>
    <submittedName>
        <fullName evidence="3">Uncharacterized protein</fullName>
    </submittedName>
</protein>